<dbReference type="PROSITE" id="PS51257">
    <property type="entry name" value="PROKAR_LIPOPROTEIN"/>
    <property type="match status" value="1"/>
</dbReference>
<feature type="chain" id="PRO_5003631075" description="Lipoprotein" evidence="1">
    <location>
        <begin position="21"/>
        <end position="181"/>
    </location>
</feature>
<evidence type="ECO:0000256" key="1">
    <source>
        <dbReference type="SAM" id="SignalP"/>
    </source>
</evidence>
<protein>
    <recommendedName>
        <fullName evidence="4">Lipoprotein</fullName>
    </recommendedName>
</protein>
<dbReference type="KEGG" id="fae:FAES_1025"/>
<dbReference type="EMBL" id="HE796683">
    <property type="protein sequence ID" value="CCG99036.1"/>
    <property type="molecule type" value="Genomic_DNA"/>
</dbReference>
<dbReference type="OrthoDB" id="980982at2"/>
<evidence type="ECO:0008006" key="4">
    <source>
        <dbReference type="Google" id="ProtNLM"/>
    </source>
</evidence>
<sequence>MRKQLIQQLALVCTLGVAVAACYVEPDYSDTPEISVVGPPIRYELEAGTGVGASKRDSIVLSIRFQDGTGDLGENTLDTARIRSLFGKETWGNYELRTFYLLDGKFVEQPASVNQKLYFPRMTRDGQRGAIEGNLDFSQNFPYVRPFRMVPAKFQIRIRDRGLRASNVVETDTINVPVSAR</sequence>
<evidence type="ECO:0000313" key="3">
    <source>
        <dbReference type="Proteomes" id="UP000011058"/>
    </source>
</evidence>
<dbReference type="HOGENOM" id="CLU_132075_0_0_10"/>
<evidence type="ECO:0000313" key="2">
    <source>
        <dbReference type="EMBL" id="CCG99036.1"/>
    </source>
</evidence>
<feature type="signal peptide" evidence="1">
    <location>
        <begin position="1"/>
        <end position="20"/>
    </location>
</feature>
<keyword evidence="1" id="KW-0732">Signal</keyword>
<keyword evidence="3" id="KW-1185">Reference proteome</keyword>
<accession>I0K4I3</accession>
<dbReference type="Proteomes" id="UP000011058">
    <property type="component" value="Chromosome"/>
</dbReference>
<organism evidence="2 3">
    <name type="scientific">Fibrella aestuarina BUZ 2</name>
    <dbReference type="NCBI Taxonomy" id="1166018"/>
    <lineage>
        <taxon>Bacteria</taxon>
        <taxon>Pseudomonadati</taxon>
        <taxon>Bacteroidota</taxon>
        <taxon>Cytophagia</taxon>
        <taxon>Cytophagales</taxon>
        <taxon>Spirosomataceae</taxon>
        <taxon>Fibrella</taxon>
    </lineage>
</organism>
<name>I0K4I3_9BACT</name>
<dbReference type="AlphaFoldDB" id="I0K4I3"/>
<gene>
    <name evidence="2" type="ORF">FAES_1025</name>
</gene>
<dbReference type="eggNOG" id="ENOG50330X3">
    <property type="taxonomic scope" value="Bacteria"/>
</dbReference>
<dbReference type="RefSeq" id="WP_015330136.1">
    <property type="nucleotide sequence ID" value="NC_020054.1"/>
</dbReference>
<proteinExistence type="predicted"/>
<reference evidence="2 3" key="1">
    <citation type="journal article" date="2012" name="J. Bacteriol.">
        <title>Genome Sequence of Fibrella aestuarina BUZ 2T, a Filamentous Marine Bacterium.</title>
        <authorList>
            <person name="Filippini M."/>
            <person name="Qi W."/>
            <person name="Blom J."/>
            <person name="Goesmann A."/>
            <person name="Smits T.H."/>
            <person name="Bagheri H.C."/>
        </authorList>
    </citation>
    <scope>NUCLEOTIDE SEQUENCE [LARGE SCALE GENOMIC DNA]</scope>
    <source>
        <strain evidence="3">BUZ 2T</strain>
    </source>
</reference>